<evidence type="ECO:0000256" key="6">
    <source>
        <dbReference type="ARBA" id="ARBA00022490"/>
    </source>
</evidence>
<keyword evidence="11" id="KW-1185">Reference proteome</keyword>
<comment type="subcellular location">
    <subcellularLocation>
        <location evidence="2">Cytoplasm</location>
    </subcellularLocation>
    <subcellularLocation>
        <location evidence="1">Nucleus</location>
    </subcellularLocation>
</comment>
<dbReference type="OrthoDB" id="166907at2759"/>
<dbReference type="InterPro" id="IPR027417">
    <property type="entry name" value="P-loop_NTPase"/>
</dbReference>
<evidence type="ECO:0000313" key="10">
    <source>
        <dbReference type="EMBL" id="GJE86067.1"/>
    </source>
</evidence>
<sequence>MSLEAILRGSSSSPTSFVAFQSSAAQSSLPLLRSLLAQTRSRVVLCNVLYPLRVLVDEVPGERVDIIDCTADIPGYSDHGGDCRERLLSAVRVVEPSQPLTVVIDSLDTLLANLHSKAAVHAFLSAIMSVISTRPSSRLVVHALAPSALPVLAYLIPPAFSSSLVHITAHTPALLVHLAHSLSTPPPPLSPPEKFWNVFLPIASRPFDVEELAFGNAGEGSGASNEVVVEVLVRGDSGDNTGRRRKGVERTLEGWVASKAAACELNDLPSLRSIYTGKSPSVESATTPDPTHNMSFNLTLTAEQQQSRTQVPLPYAHTGGAAPAAQTSAILYDPDSADDIDDDDPDEDLDI</sequence>
<evidence type="ECO:0000256" key="5">
    <source>
        <dbReference type="ARBA" id="ARBA00020264"/>
    </source>
</evidence>
<evidence type="ECO:0000313" key="11">
    <source>
        <dbReference type="Proteomes" id="UP000703269"/>
    </source>
</evidence>
<dbReference type="Pfam" id="PF10483">
    <property type="entry name" value="Elong_Iki1"/>
    <property type="match status" value="1"/>
</dbReference>
<dbReference type="PANTHER" id="PTHR15641">
    <property type="entry name" value="ELONGATOR COMPLEX PROTEIN 5"/>
    <property type="match status" value="1"/>
</dbReference>
<gene>
    <name evidence="10" type="ORF">PsYK624_021470</name>
</gene>
<dbReference type="GO" id="GO:0005634">
    <property type="term" value="C:nucleus"/>
    <property type="evidence" value="ECO:0007669"/>
    <property type="project" value="UniProtKB-SubCell"/>
</dbReference>
<dbReference type="GO" id="GO:0000049">
    <property type="term" value="F:tRNA binding"/>
    <property type="evidence" value="ECO:0007669"/>
    <property type="project" value="TreeGrafter"/>
</dbReference>
<reference evidence="10 11" key="1">
    <citation type="submission" date="2021-08" db="EMBL/GenBank/DDBJ databases">
        <title>Draft Genome Sequence of Phanerochaete sordida strain YK-624.</title>
        <authorList>
            <person name="Mori T."/>
            <person name="Dohra H."/>
            <person name="Suzuki T."/>
            <person name="Kawagishi H."/>
            <person name="Hirai H."/>
        </authorList>
    </citation>
    <scope>NUCLEOTIDE SEQUENCE [LARGE SCALE GENOMIC DNA]</scope>
    <source>
        <strain evidence="10 11">YK-624</strain>
    </source>
</reference>
<evidence type="ECO:0000256" key="4">
    <source>
        <dbReference type="ARBA" id="ARBA00009567"/>
    </source>
</evidence>
<comment type="pathway">
    <text evidence="3">tRNA modification; 5-methoxycarbonylmethyl-2-thiouridine-tRNA biosynthesis.</text>
</comment>
<dbReference type="EMBL" id="BPQB01000003">
    <property type="protein sequence ID" value="GJE86067.1"/>
    <property type="molecule type" value="Genomic_DNA"/>
</dbReference>
<dbReference type="GO" id="GO:0033588">
    <property type="term" value="C:elongator holoenzyme complex"/>
    <property type="evidence" value="ECO:0007669"/>
    <property type="project" value="InterPro"/>
</dbReference>
<feature type="region of interest" description="Disordered" evidence="9">
    <location>
        <begin position="304"/>
        <end position="351"/>
    </location>
</feature>
<keyword evidence="6" id="KW-0963">Cytoplasm</keyword>
<evidence type="ECO:0000256" key="9">
    <source>
        <dbReference type="SAM" id="MobiDB-lite"/>
    </source>
</evidence>
<evidence type="ECO:0000256" key="7">
    <source>
        <dbReference type="ARBA" id="ARBA00022694"/>
    </source>
</evidence>
<dbReference type="AlphaFoldDB" id="A0A9P3L9T5"/>
<dbReference type="PANTHER" id="PTHR15641:SF1">
    <property type="entry name" value="ELONGATOR COMPLEX PROTEIN 5"/>
    <property type="match status" value="1"/>
</dbReference>
<accession>A0A9P3L9T5</accession>
<name>A0A9P3L9T5_9APHY</name>
<comment type="similarity">
    <text evidence="4">Belongs to the ELP5 family.</text>
</comment>
<evidence type="ECO:0000256" key="1">
    <source>
        <dbReference type="ARBA" id="ARBA00004123"/>
    </source>
</evidence>
<evidence type="ECO:0000256" key="3">
    <source>
        <dbReference type="ARBA" id="ARBA00005043"/>
    </source>
</evidence>
<comment type="caution">
    <text evidence="10">The sequence shown here is derived from an EMBL/GenBank/DDBJ whole genome shotgun (WGS) entry which is preliminary data.</text>
</comment>
<organism evidence="10 11">
    <name type="scientific">Phanerochaete sordida</name>
    <dbReference type="NCBI Taxonomy" id="48140"/>
    <lineage>
        <taxon>Eukaryota</taxon>
        <taxon>Fungi</taxon>
        <taxon>Dikarya</taxon>
        <taxon>Basidiomycota</taxon>
        <taxon>Agaricomycotina</taxon>
        <taxon>Agaricomycetes</taxon>
        <taxon>Polyporales</taxon>
        <taxon>Phanerochaetaceae</taxon>
        <taxon>Phanerochaete</taxon>
    </lineage>
</organism>
<proteinExistence type="inferred from homology"/>
<evidence type="ECO:0000256" key="2">
    <source>
        <dbReference type="ARBA" id="ARBA00004496"/>
    </source>
</evidence>
<feature type="compositionally biased region" description="Acidic residues" evidence="9">
    <location>
        <begin position="335"/>
        <end position="351"/>
    </location>
</feature>
<dbReference type="GO" id="GO:0005829">
    <property type="term" value="C:cytosol"/>
    <property type="evidence" value="ECO:0007669"/>
    <property type="project" value="TreeGrafter"/>
</dbReference>
<evidence type="ECO:0000256" key="8">
    <source>
        <dbReference type="ARBA" id="ARBA00023242"/>
    </source>
</evidence>
<dbReference type="GO" id="GO:0002098">
    <property type="term" value="P:tRNA wobble uridine modification"/>
    <property type="evidence" value="ECO:0007669"/>
    <property type="project" value="InterPro"/>
</dbReference>
<keyword evidence="7" id="KW-0819">tRNA processing</keyword>
<dbReference type="Gene3D" id="3.40.50.300">
    <property type="entry name" value="P-loop containing nucleotide triphosphate hydrolases"/>
    <property type="match status" value="1"/>
</dbReference>
<dbReference type="InterPro" id="IPR019519">
    <property type="entry name" value="Elp5"/>
</dbReference>
<protein>
    <recommendedName>
        <fullName evidence="5">Elongator complex protein 5</fullName>
    </recommendedName>
</protein>
<dbReference type="Proteomes" id="UP000703269">
    <property type="component" value="Unassembled WGS sequence"/>
</dbReference>
<keyword evidence="8" id="KW-0539">Nucleus</keyword>